<evidence type="ECO:0000313" key="1">
    <source>
        <dbReference type="EMBL" id="CAK7337263.1"/>
    </source>
</evidence>
<sequence length="87" mass="10056">MKEYGTKDSWAKLFFLIQRTDIFPLATSSDDKDDHAKILLALPRVNKLVWYDLKREERDFGNSLKLPYRSDIFNFVESLVSPSNGGS</sequence>
<protein>
    <recommendedName>
        <fullName evidence="3">Maturase K</fullName>
    </recommendedName>
</protein>
<proteinExistence type="predicted"/>
<organism evidence="1 2">
    <name type="scientific">Dovyalis caffra</name>
    <dbReference type="NCBI Taxonomy" id="77055"/>
    <lineage>
        <taxon>Eukaryota</taxon>
        <taxon>Viridiplantae</taxon>
        <taxon>Streptophyta</taxon>
        <taxon>Embryophyta</taxon>
        <taxon>Tracheophyta</taxon>
        <taxon>Spermatophyta</taxon>
        <taxon>Magnoliopsida</taxon>
        <taxon>eudicotyledons</taxon>
        <taxon>Gunneridae</taxon>
        <taxon>Pentapetalae</taxon>
        <taxon>rosids</taxon>
        <taxon>fabids</taxon>
        <taxon>Malpighiales</taxon>
        <taxon>Salicaceae</taxon>
        <taxon>Flacourtieae</taxon>
        <taxon>Dovyalis</taxon>
    </lineage>
</organism>
<dbReference type="Proteomes" id="UP001314170">
    <property type="component" value="Unassembled WGS sequence"/>
</dbReference>
<dbReference type="AlphaFoldDB" id="A0AAV1RMG2"/>
<comment type="caution">
    <text evidence="1">The sequence shown here is derived from an EMBL/GenBank/DDBJ whole genome shotgun (WGS) entry which is preliminary data.</text>
</comment>
<evidence type="ECO:0000313" key="2">
    <source>
        <dbReference type="Proteomes" id="UP001314170"/>
    </source>
</evidence>
<dbReference type="EMBL" id="CAWUPB010001010">
    <property type="protein sequence ID" value="CAK7337263.1"/>
    <property type="molecule type" value="Genomic_DNA"/>
</dbReference>
<name>A0AAV1RMG2_9ROSI</name>
<evidence type="ECO:0008006" key="3">
    <source>
        <dbReference type="Google" id="ProtNLM"/>
    </source>
</evidence>
<accession>A0AAV1RMG2</accession>
<reference evidence="1 2" key="1">
    <citation type="submission" date="2024-01" db="EMBL/GenBank/DDBJ databases">
        <authorList>
            <person name="Waweru B."/>
        </authorList>
    </citation>
    <scope>NUCLEOTIDE SEQUENCE [LARGE SCALE GENOMIC DNA]</scope>
</reference>
<gene>
    <name evidence="1" type="ORF">DCAF_LOCUS12290</name>
</gene>
<keyword evidence="2" id="KW-1185">Reference proteome</keyword>